<evidence type="ECO:0000313" key="11">
    <source>
        <dbReference type="EMBL" id="OWM73350.1"/>
    </source>
</evidence>
<feature type="signal peptide" evidence="8">
    <location>
        <begin position="1"/>
        <end position="24"/>
    </location>
</feature>
<evidence type="ECO:0000256" key="1">
    <source>
        <dbReference type="ARBA" id="ARBA00008455"/>
    </source>
</evidence>
<keyword evidence="5" id="KW-0788">Thiol protease</keyword>
<dbReference type="Proteomes" id="UP000515151">
    <property type="component" value="Chromosome 4"/>
</dbReference>
<dbReference type="Pfam" id="PF08246">
    <property type="entry name" value="Inhibitor_I29"/>
    <property type="match status" value="1"/>
</dbReference>
<feature type="domain" description="Cathepsin propeptide inhibitor" evidence="10">
    <location>
        <begin position="38"/>
        <end position="95"/>
    </location>
</feature>
<dbReference type="PANTHER" id="PTHR12411">
    <property type="entry name" value="CYSTEINE PROTEASE FAMILY C1-RELATED"/>
    <property type="match status" value="1"/>
</dbReference>
<sequence>MGPANRLVLLAVIILALGAHPSQATSRALLDASMHERHEQWMAQYGRTYSDNAEKERRFQIFKENVVRIESFNAIGDKPYELSINRFTDLTNEEFRAMHNGLKVPDVIGATLGSTPFEYGNVTSVPSSVDWREKGAVTPIKNQEECGCCWAFSVVGAVEGIHAITTGKLVSLSEQELVDCDVGSENQGCNGGWMDSSFEFVVQHGLTSEANYPYAAADEMCNVKEESEPVARISGYKDVPANDEEALMKAVSFQPVSVAIDASGFEFQFYKGGIFKGPCGTVMDHAVLVVGYGTTEDGVKYWLVKNSWGTEWGEHGYIRMQRLVKAKEGLCGIAMKASYPTA</sequence>
<evidence type="ECO:0000256" key="6">
    <source>
        <dbReference type="ARBA" id="ARBA00023145"/>
    </source>
</evidence>
<dbReference type="PRINTS" id="PR00705">
    <property type="entry name" value="PAPAIN"/>
</dbReference>
<dbReference type="InterPro" id="IPR039417">
    <property type="entry name" value="Peptidase_C1A_papain-like"/>
</dbReference>
<keyword evidence="3 8" id="KW-0732">Signal</keyword>
<dbReference type="SMART" id="SM00848">
    <property type="entry name" value="Inhibitor_I29"/>
    <property type="match status" value="1"/>
</dbReference>
<dbReference type="PROSITE" id="PS00640">
    <property type="entry name" value="THIOL_PROTEASE_ASN"/>
    <property type="match status" value="1"/>
</dbReference>
<reference evidence="11" key="2">
    <citation type="submission" date="2017-06" db="EMBL/GenBank/DDBJ databases">
        <title>The pomegranate genome and the genomics of punicalagin biosynthesis.</title>
        <authorList>
            <person name="Xu C."/>
        </authorList>
    </citation>
    <scope>NUCLEOTIDE SEQUENCE [LARGE SCALE GENOMIC DNA]</scope>
    <source>
        <tissue evidence="11">Fresh leaf</tissue>
    </source>
</reference>
<evidence type="ECO:0000256" key="7">
    <source>
        <dbReference type="ARBA" id="ARBA00023157"/>
    </source>
</evidence>
<evidence type="ECO:0000256" key="5">
    <source>
        <dbReference type="ARBA" id="ARBA00022807"/>
    </source>
</evidence>
<reference evidence="13" key="3">
    <citation type="journal article" date="2020" name="Plant Biotechnol. J.">
        <title>The pomegranate (Punica granatum L.) draft genome dissects genetic divergence between soft- and hard-seeded cultivars.</title>
        <authorList>
            <person name="Luo X."/>
            <person name="Li H."/>
            <person name="Wu Z."/>
            <person name="Yao W."/>
            <person name="Zhao P."/>
            <person name="Cao D."/>
            <person name="Yu H."/>
            <person name="Li K."/>
            <person name="Poudel K."/>
            <person name="Zhao D."/>
            <person name="Zhang F."/>
            <person name="Xia X."/>
            <person name="Chen L."/>
            <person name="Wang Q."/>
            <person name="Jing D."/>
            <person name="Cao S."/>
        </authorList>
    </citation>
    <scope>NUCLEOTIDE SEQUENCE [LARGE SCALE GENOMIC DNA]</scope>
</reference>
<keyword evidence="4" id="KW-0378">Hydrolase</keyword>
<dbReference type="RefSeq" id="XP_031390691.1">
    <property type="nucleotide sequence ID" value="XM_031534831.1"/>
</dbReference>
<dbReference type="InterPro" id="IPR025661">
    <property type="entry name" value="Pept_asp_AS"/>
</dbReference>
<evidence type="ECO:0000259" key="9">
    <source>
        <dbReference type="SMART" id="SM00645"/>
    </source>
</evidence>
<dbReference type="InterPro" id="IPR013201">
    <property type="entry name" value="Prot_inhib_I29"/>
</dbReference>
<keyword evidence="7" id="KW-1015">Disulfide bond</keyword>
<evidence type="ECO:0000256" key="3">
    <source>
        <dbReference type="ARBA" id="ARBA00022729"/>
    </source>
</evidence>
<keyword evidence="6" id="KW-0865">Zymogen</keyword>
<dbReference type="GeneID" id="116203166"/>
<accession>A0A218WLW3</accession>
<feature type="domain" description="Peptidase C1A papain C-terminal" evidence="9">
    <location>
        <begin position="125"/>
        <end position="341"/>
    </location>
</feature>
<organism evidence="11 12">
    <name type="scientific">Punica granatum</name>
    <name type="common">Pomegranate</name>
    <dbReference type="NCBI Taxonomy" id="22663"/>
    <lineage>
        <taxon>Eukaryota</taxon>
        <taxon>Viridiplantae</taxon>
        <taxon>Streptophyta</taxon>
        <taxon>Embryophyta</taxon>
        <taxon>Tracheophyta</taxon>
        <taxon>Spermatophyta</taxon>
        <taxon>Magnoliopsida</taxon>
        <taxon>eudicotyledons</taxon>
        <taxon>Gunneridae</taxon>
        <taxon>Pentapetalae</taxon>
        <taxon>rosids</taxon>
        <taxon>malvids</taxon>
        <taxon>Myrtales</taxon>
        <taxon>Lythraceae</taxon>
        <taxon>Punica</taxon>
    </lineage>
</organism>
<dbReference type="PROSITE" id="PS00639">
    <property type="entry name" value="THIOL_PROTEASE_HIS"/>
    <property type="match status" value="1"/>
</dbReference>
<evidence type="ECO:0000259" key="10">
    <source>
        <dbReference type="SMART" id="SM00848"/>
    </source>
</evidence>
<keyword evidence="2" id="KW-0645">Protease</keyword>
<proteinExistence type="inferred from homology"/>
<gene>
    <name evidence="14" type="primary">LOC116203166</name>
    <name evidence="11" type="ORF">CDL15_Pgr001464</name>
</gene>
<evidence type="ECO:0000256" key="4">
    <source>
        <dbReference type="ARBA" id="ARBA00022801"/>
    </source>
</evidence>
<dbReference type="Proteomes" id="UP000197138">
    <property type="component" value="Unassembled WGS sequence"/>
</dbReference>
<evidence type="ECO:0000313" key="13">
    <source>
        <dbReference type="Proteomes" id="UP000515151"/>
    </source>
</evidence>
<dbReference type="Pfam" id="PF00112">
    <property type="entry name" value="Peptidase_C1"/>
    <property type="match status" value="1"/>
</dbReference>
<keyword evidence="13" id="KW-1185">Reference proteome</keyword>
<evidence type="ECO:0000313" key="14">
    <source>
        <dbReference type="RefSeq" id="XP_031390691.1"/>
    </source>
</evidence>
<reference evidence="14" key="4">
    <citation type="submission" date="2025-04" db="UniProtKB">
        <authorList>
            <consortium name="RefSeq"/>
        </authorList>
    </citation>
    <scope>IDENTIFICATION</scope>
    <source>
        <tissue evidence="14">Leaf</tissue>
    </source>
</reference>
<dbReference type="GO" id="GO:0006508">
    <property type="term" value="P:proteolysis"/>
    <property type="evidence" value="ECO:0007669"/>
    <property type="project" value="UniProtKB-KW"/>
</dbReference>
<dbReference type="AlphaFoldDB" id="A0A218WLW3"/>
<name>A0A218WLW3_PUNGR</name>
<dbReference type="Gene3D" id="3.90.70.10">
    <property type="entry name" value="Cysteine proteinases"/>
    <property type="match status" value="1"/>
</dbReference>
<evidence type="ECO:0000256" key="8">
    <source>
        <dbReference type="SAM" id="SignalP"/>
    </source>
</evidence>
<dbReference type="InterPro" id="IPR013128">
    <property type="entry name" value="Peptidase_C1A"/>
</dbReference>
<feature type="chain" id="PRO_5044568976" evidence="8">
    <location>
        <begin position="25"/>
        <end position="342"/>
    </location>
</feature>
<dbReference type="InterPro" id="IPR000668">
    <property type="entry name" value="Peptidase_C1A_C"/>
</dbReference>
<dbReference type="GO" id="GO:0008234">
    <property type="term" value="F:cysteine-type peptidase activity"/>
    <property type="evidence" value="ECO:0007669"/>
    <property type="project" value="UniProtKB-KW"/>
</dbReference>
<reference evidence="12" key="1">
    <citation type="journal article" date="2017" name="Plant J.">
        <title>The pomegranate (Punica granatum L.) genome and the genomics of punicalagin biosynthesis.</title>
        <authorList>
            <person name="Qin G."/>
            <person name="Xu C."/>
            <person name="Ming R."/>
            <person name="Tang H."/>
            <person name="Guyot R."/>
            <person name="Kramer E.M."/>
            <person name="Hu Y."/>
            <person name="Yi X."/>
            <person name="Qi Y."/>
            <person name="Xu X."/>
            <person name="Gao Z."/>
            <person name="Pan H."/>
            <person name="Jian J."/>
            <person name="Tian Y."/>
            <person name="Yue Z."/>
            <person name="Xu Y."/>
        </authorList>
    </citation>
    <scope>NUCLEOTIDE SEQUENCE [LARGE SCALE GENOMIC DNA]</scope>
    <source>
        <strain evidence="12">cv. Dabenzi</strain>
    </source>
</reference>
<dbReference type="FunFam" id="3.90.70.10:FF:000023">
    <property type="entry name" value="Senescence-specific cysteine protease SAG39"/>
    <property type="match status" value="1"/>
</dbReference>
<dbReference type="SMART" id="SM00645">
    <property type="entry name" value="Pept_C1"/>
    <property type="match status" value="1"/>
</dbReference>
<dbReference type="PROSITE" id="PS00139">
    <property type="entry name" value="THIOL_PROTEASE_CYS"/>
    <property type="match status" value="1"/>
</dbReference>
<comment type="similarity">
    <text evidence="1">Belongs to the peptidase C1 family.</text>
</comment>
<dbReference type="InterPro" id="IPR000169">
    <property type="entry name" value="Pept_cys_AS"/>
</dbReference>
<protein>
    <submittedName>
        <fullName evidence="14">Senescence-specific cysteine protease SAG39-like</fullName>
    </submittedName>
</protein>
<evidence type="ECO:0000256" key="2">
    <source>
        <dbReference type="ARBA" id="ARBA00022670"/>
    </source>
</evidence>
<dbReference type="OrthoDB" id="10253408at2759"/>
<evidence type="ECO:0000313" key="12">
    <source>
        <dbReference type="Proteomes" id="UP000197138"/>
    </source>
</evidence>
<dbReference type="InterPro" id="IPR025660">
    <property type="entry name" value="Pept_his_AS"/>
</dbReference>
<dbReference type="InterPro" id="IPR038765">
    <property type="entry name" value="Papain-like_cys_pep_sf"/>
</dbReference>
<dbReference type="SUPFAM" id="SSF54001">
    <property type="entry name" value="Cysteine proteinases"/>
    <property type="match status" value="1"/>
</dbReference>
<dbReference type="CDD" id="cd02248">
    <property type="entry name" value="Peptidase_C1A"/>
    <property type="match status" value="1"/>
</dbReference>
<dbReference type="EMBL" id="MTKT01003953">
    <property type="protein sequence ID" value="OWM73350.1"/>
    <property type="molecule type" value="Genomic_DNA"/>
</dbReference>